<name>X0YQ05_9ZZZZ</name>
<evidence type="ECO:0000313" key="2">
    <source>
        <dbReference type="EMBL" id="GAG38811.1"/>
    </source>
</evidence>
<accession>X0YQ05</accession>
<dbReference type="InterPro" id="IPR000357">
    <property type="entry name" value="HEAT"/>
</dbReference>
<dbReference type="SUPFAM" id="SSF48371">
    <property type="entry name" value="ARM repeat"/>
    <property type="match status" value="1"/>
</dbReference>
<gene>
    <name evidence="2" type="ORF">S01H1_65657</name>
</gene>
<dbReference type="PROSITE" id="PS50077">
    <property type="entry name" value="HEAT_REPEAT"/>
    <property type="match status" value="1"/>
</dbReference>
<protein>
    <recommendedName>
        <fullName evidence="3">HEAT repeat domain-containing protein</fullName>
    </recommendedName>
</protein>
<evidence type="ECO:0008006" key="3">
    <source>
        <dbReference type="Google" id="ProtNLM"/>
    </source>
</evidence>
<comment type="caution">
    <text evidence="2">The sequence shown here is derived from an EMBL/GenBank/DDBJ whole genome shotgun (WGS) entry which is preliminary data.</text>
</comment>
<dbReference type="InterPro" id="IPR016024">
    <property type="entry name" value="ARM-type_fold"/>
</dbReference>
<reference evidence="2" key="1">
    <citation type="journal article" date="2014" name="Front. Microbiol.">
        <title>High frequency of phylogenetically diverse reductive dehalogenase-homologous genes in deep subseafloor sedimentary metagenomes.</title>
        <authorList>
            <person name="Kawai M."/>
            <person name="Futagami T."/>
            <person name="Toyoda A."/>
            <person name="Takaki Y."/>
            <person name="Nishi S."/>
            <person name="Hori S."/>
            <person name="Arai W."/>
            <person name="Tsubouchi T."/>
            <person name="Morono Y."/>
            <person name="Uchiyama I."/>
            <person name="Ito T."/>
            <person name="Fujiyama A."/>
            <person name="Inagaki F."/>
            <person name="Takami H."/>
        </authorList>
    </citation>
    <scope>NUCLEOTIDE SEQUENCE</scope>
    <source>
        <strain evidence="2">Expedition CK06-06</strain>
    </source>
</reference>
<dbReference type="AlphaFoldDB" id="X0YQ05"/>
<dbReference type="EMBL" id="BARS01043357">
    <property type="protein sequence ID" value="GAG38811.1"/>
    <property type="molecule type" value="Genomic_DNA"/>
</dbReference>
<dbReference type="Pfam" id="PF02985">
    <property type="entry name" value="HEAT"/>
    <property type="match status" value="1"/>
</dbReference>
<feature type="non-terminal residue" evidence="2">
    <location>
        <position position="1"/>
    </location>
</feature>
<keyword evidence="1" id="KW-0677">Repeat</keyword>
<sequence>VRYWAATGCTILGRAAEPAHEALSEMLNDPSADVRSAVQEALLAIGQ</sequence>
<dbReference type="Gene3D" id="1.25.10.10">
    <property type="entry name" value="Leucine-rich Repeat Variant"/>
    <property type="match status" value="1"/>
</dbReference>
<organism evidence="2">
    <name type="scientific">marine sediment metagenome</name>
    <dbReference type="NCBI Taxonomy" id="412755"/>
    <lineage>
        <taxon>unclassified sequences</taxon>
        <taxon>metagenomes</taxon>
        <taxon>ecological metagenomes</taxon>
    </lineage>
</organism>
<proteinExistence type="predicted"/>
<dbReference type="InterPro" id="IPR011989">
    <property type="entry name" value="ARM-like"/>
</dbReference>
<evidence type="ECO:0000256" key="1">
    <source>
        <dbReference type="ARBA" id="ARBA00022737"/>
    </source>
</evidence>
<dbReference type="InterPro" id="IPR021133">
    <property type="entry name" value="HEAT_type_2"/>
</dbReference>